<keyword evidence="3" id="KW-0810">Translation regulation</keyword>
<evidence type="ECO:0000256" key="5">
    <source>
        <dbReference type="ARBA" id="ARBA00023125"/>
    </source>
</evidence>
<reference evidence="9 10" key="1">
    <citation type="submission" date="2016-11" db="EMBL/GenBank/DDBJ databases">
        <authorList>
            <person name="Jaros S."/>
            <person name="Januszkiewicz K."/>
            <person name="Wedrychowicz H."/>
        </authorList>
    </citation>
    <scope>NUCLEOTIDE SEQUENCE [LARGE SCALE GENOMIC DNA]</scope>
    <source>
        <strain evidence="9 10">DSM 17137</strain>
    </source>
</reference>
<dbReference type="PANTHER" id="PTHR33175:SF2">
    <property type="entry name" value="INTEGRATION HOST FACTOR SUBUNIT ALPHA"/>
    <property type="match status" value="1"/>
</dbReference>
<dbReference type="SUPFAM" id="SSF47729">
    <property type="entry name" value="IHF-like DNA-binding proteins"/>
    <property type="match status" value="1"/>
</dbReference>
<dbReference type="PROSITE" id="PS00045">
    <property type="entry name" value="HISTONE_LIKE"/>
    <property type="match status" value="1"/>
</dbReference>
<evidence type="ECO:0000256" key="2">
    <source>
        <dbReference type="ARBA" id="ARBA00018329"/>
    </source>
</evidence>
<dbReference type="InterPro" id="IPR005684">
    <property type="entry name" value="IHF_alpha"/>
</dbReference>
<dbReference type="InterPro" id="IPR000119">
    <property type="entry name" value="Hist_DNA-bd"/>
</dbReference>
<keyword evidence="4" id="KW-0805">Transcription regulation</keyword>
<dbReference type="SMART" id="SM00411">
    <property type="entry name" value="BHL"/>
    <property type="match status" value="1"/>
</dbReference>
<dbReference type="GO" id="GO:0030527">
    <property type="term" value="F:structural constituent of chromatin"/>
    <property type="evidence" value="ECO:0007669"/>
    <property type="project" value="InterPro"/>
</dbReference>
<evidence type="ECO:0000256" key="6">
    <source>
        <dbReference type="ARBA" id="ARBA00023163"/>
    </source>
</evidence>
<dbReference type="GO" id="GO:0005829">
    <property type="term" value="C:cytosol"/>
    <property type="evidence" value="ECO:0007669"/>
    <property type="project" value="TreeGrafter"/>
</dbReference>
<name>A0A1M5AUX8_9HYPH</name>
<dbReference type="GO" id="GO:0009893">
    <property type="term" value="P:positive regulation of metabolic process"/>
    <property type="evidence" value="ECO:0007669"/>
    <property type="project" value="UniProtKB-ARBA"/>
</dbReference>
<organism evidence="9 10">
    <name type="scientific">Devosia limi DSM 17137</name>
    <dbReference type="NCBI Taxonomy" id="1121477"/>
    <lineage>
        <taxon>Bacteria</taxon>
        <taxon>Pseudomonadati</taxon>
        <taxon>Pseudomonadota</taxon>
        <taxon>Alphaproteobacteria</taxon>
        <taxon>Hyphomicrobiales</taxon>
        <taxon>Devosiaceae</taxon>
        <taxon>Devosia</taxon>
    </lineage>
</organism>
<protein>
    <recommendedName>
        <fullName evidence="2">Integration host factor subunit alpha</fullName>
    </recommendedName>
</protein>
<dbReference type="EMBL" id="FQVC01000006">
    <property type="protein sequence ID" value="SHF34071.1"/>
    <property type="molecule type" value="Genomic_DNA"/>
</dbReference>
<dbReference type="Gene3D" id="4.10.520.10">
    <property type="entry name" value="IHF-like DNA-binding proteins"/>
    <property type="match status" value="1"/>
</dbReference>
<evidence type="ECO:0000256" key="3">
    <source>
        <dbReference type="ARBA" id="ARBA00022845"/>
    </source>
</evidence>
<dbReference type="Proteomes" id="UP000184533">
    <property type="component" value="Unassembled WGS sequence"/>
</dbReference>
<dbReference type="InterPro" id="IPR010992">
    <property type="entry name" value="IHF-like_DNA-bd_dom_sf"/>
</dbReference>
<dbReference type="PANTHER" id="PTHR33175">
    <property type="entry name" value="DNA-BINDING PROTEIN HU"/>
    <property type="match status" value="1"/>
</dbReference>
<dbReference type="PRINTS" id="PR01727">
    <property type="entry name" value="DNABINDINGHU"/>
</dbReference>
<dbReference type="Pfam" id="PF00216">
    <property type="entry name" value="Bac_DNA_binding"/>
    <property type="match status" value="1"/>
</dbReference>
<keyword evidence="7" id="KW-0233">DNA recombination</keyword>
<evidence type="ECO:0000313" key="9">
    <source>
        <dbReference type="EMBL" id="SHF34071.1"/>
    </source>
</evidence>
<proteinExistence type="inferred from homology"/>
<keyword evidence="5" id="KW-0238">DNA-binding</keyword>
<dbReference type="RefSeq" id="WP_244468668.1">
    <property type="nucleotide sequence ID" value="NZ_FQVC01000006.1"/>
</dbReference>
<evidence type="ECO:0000256" key="4">
    <source>
        <dbReference type="ARBA" id="ARBA00023015"/>
    </source>
</evidence>
<accession>A0A1M5AUX8</accession>
<dbReference type="GO" id="GO:0006310">
    <property type="term" value="P:DNA recombination"/>
    <property type="evidence" value="ECO:0007669"/>
    <property type="project" value="UniProtKB-KW"/>
</dbReference>
<dbReference type="InterPro" id="IPR020816">
    <property type="entry name" value="Histone-like_DNA-bd_CS"/>
</dbReference>
<evidence type="ECO:0000256" key="8">
    <source>
        <dbReference type="RuleBase" id="RU003939"/>
    </source>
</evidence>
<dbReference type="CDD" id="cd13835">
    <property type="entry name" value="IHF_A"/>
    <property type="match status" value="1"/>
</dbReference>
<comment type="similarity">
    <text evidence="1 8">Belongs to the bacterial histone-like protein family.</text>
</comment>
<dbReference type="GO" id="GO:0006417">
    <property type="term" value="P:regulation of translation"/>
    <property type="evidence" value="ECO:0007669"/>
    <property type="project" value="UniProtKB-KW"/>
</dbReference>
<dbReference type="AlphaFoldDB" id="A0A1M5AUX8"/>
<evidence type="ECO:0000256" key="1">
    <source>
        <dbReference type="ARBA" id="ARBA00010529"/>
    </source>
</evidence>
<gene>
    <name evidence="9" type="ORF">SAMN02745223_02409</name>
</gene>
<dbReference type="GO" id="GO:0006355">
    <property type="term" value="P:regulation of DNA-templated transcription"/>
    <property type="evidence" value="ECO:0007669"/>
    <property type="project" value="InterPro"/>
</dbReference>
<evidence type="ECO:0000313" key="10">
    <source>
        <dbReference type="Proteomes" id="UP000184533"/>
    </source>
</evidence>
<dbReference type="GO" id="GO:0003677">
    <property type="term" value="F:DNA binding"/>
    <property type="evidence" value="ECO:0007669"/>
    <property type="project" value="UniProtKB-KW"/>
</dbReference>
<keyword evidence="6" id="KW-0804">Transcription</keyword>
<sequence>MTKTTTRAMLCDAVADRTGLSKADIAMISEAMFMLMRDALMAGENVKLTGFGSLQLRERAGRVGRNPRTGVEYNITPRQTVAFTPSAHLRAALDRLPGSDPSAGKVRQRA</sequence>
<evidence type="ECO:0000256" key="7">
    <source>
        <dbReference type="ARBA" id="ARBA00023172"/>
    </source>
</evidence>